<keyword evidence="4 5" id="KW-0238">DNA-binding</keyword>
<dbReference type="Gene3D" id="4.10.430.10">
    <property type="entry name" value="Histone-like protein H-NS, C-terminal domain"/>
    <property type="match status" value="1"/>
</dbReference>
<dbReference type="InterPro" id="IPR027454">
    <property type="entry name" value="Histone_HNS_N"/>
</dbReference>
<evidence type="ECO:0000256" key="7">
    <source>
        <dbReference type="SAM" id="Coils"/>
    </source>
</evidence>
<dbReference type="GO" id="GO:0009295">
    <property type="term" value="C:nucleoid"/>
    <property type="evidence" value="ECO:0007669"/>
    <property type="project" value="UniProtKB-SubCell"/>
</dbReference>
<evidence type="ECO:0000313" key="9">
    <source>
        <dbReference type="EMBL" id="GGA79933.1"/>
    </source>
</evidence>
<dbReference type="AlphaFoldDB" id="A0A8J2XPU7"/>
<evidence type="ECO:0000313" key="10">
    <source>
        <dbReference type="Proteomes" id="UP000619743"/>
    </source>
</evidence>
<evidence type="ECO:0000256" key="5">
    <source>
        <dbReference type="PIRNR" id="PIRNR002096"/>
    </source>
</evidence>
<dbReference type="EMBL" id="BMDX01000010">
    <property type="protein sequence ID" value="GGA79933.1"/>
    <property type="molecule type" value="Genomic_DNA"/>
</dbReference>
<evidence type="ECO:0000259" key="8">
    <source>
        <dbReference type="SMART" id="SM00528"/>
    </source>
</evidence>
<dbReference type="InterPro" id="IPR027444">
    <property type="entry name" value="H-NS_C_dom"/>
</dbReference>
<evidence type="ECO:0000256" key="1">
    <source>
        <dbReference type="ARBA" id="ARBA00004453"/>
    </source>
</evidence>
<dbReference type="GO" id="GO:0003680">
    <property type="term" value="F:minor groove of adenine-thymine-rich DNA binding"/>
    <property type="evidence" value="ECO:0007669"/>
    <property type="project" value="TreeGrafter"/>
</dbReference>
<keyword evidence="10" id="KW-1185">Reference proteome</keyword>
<dbReference type="OrthoDB" id="6088948at2"/>
<dbReference type="GO" id="GO:0003681">
    <property type="term" value="F:bent DNA binding"/>
    <property type="evidence" value="ECO:0007669"/>
    <property type="project" value="TreeGrafter"/>
</dbReference>
<dbReference type="GO" id="GO:0046983">
    <property type="term" value="F:protein dimerization activity"/>
    <property type="evidence" value="ECO:0007669"/>
    <property type="project" value="InterPro"/>
</dbReference>
<dbReference type="PANTHER" id="PTHR38097">
    <property type="match status" value="1"/>
</dbReference>
<dbReference type="InterPro" id="IPR037150">
    <property type="entry name" value="H-NS_C_dom_sf"/>
</dbReference>
<comment type="similarity">
    <text evidence="2 5">Belongs to the histone-like protein H-NS family.</text>
</comment>
<dbReference type="RefSeq" id="WP_087505901.1">
    <property type="nucleotide sequence ID" value="NZ_BMDX01000010.1"/>
</dbReference>
<evidence type="ECO:0000256" key="6">
    <source>
        <dbReference type="PIRSR" id="PIRSR002096-1"/>
    </source>
</evidence>
<comment type="subcellular location">
    <subcellularLocation>
        <location evidence="1">Cytoplasm</location>
        <location evidence="1">Nucleoid</location>
    </subcellularLocation>
</comment>
<dbReference type="Pfam" id="PF00816">
    <property type="entry name" value="Histone_HNS"/>
    <property type="match status" value="1"/>
</dbReference>
<evidence type="ECO:0000256" key="3">
    <source>
        <dbReference type="ARBA" id="ARBA00022490"/>
    </source>
</evidence>
<feature type="DNA-binding region" evidence="6">
    <location>
        <begin position="108"/>
        <end position="113"/>
    </location>
</feature>
<keyword evidence="3" id="KW-0963">Cytoplasm</keyword>
<feature type="coiled-coil region" evidence="7">
    <location>
        <begin position="19"/>
        <end position="68"/>
    </location>
</feature>
<dbReference type="InterPro" id="IPR001801">
    <property type="entry name" value="Histone_HNS"/>
</dbReference>
<dbReference type="GO" id="GO:0032993">
    <property type="term" value="C:protein-DNA complex"/>
    <property type="evidence" value="ECO:0007669"/>
    <property type="project" value="TreeGrafter"/>
</dbReference>
<dbReference type="InterPro" id="IPR054180">
    <property type="entry name" value="H-NS-like_N"/>
</dbReference>
<dbReference type="GO" id="GO:0000976">
    <property type="term" value="F:transcription cis-regulatory region binding"/>
    <property type="evidence" value="ECO:0007669"/>
    <property type="project" value="TreeGrafter"/>
</dbReference>
<name>A0A8J2XPU7_9GAMM</name>
<protein>
    <recommendedName>
        <fullName evidence="5">DNA-binding protein</fullName>
    </recommendedName>
</protein>
<dbReference type="GO" id="GO:0005829">
    <property type="term" value="C:cytosol"/>
    <property type="evidence" value="ECO:0007669"/>
    <property type="project" value="TreeGrafter"/>
</dbReference>
<reference evidence="10" key="1">
    <citation type="journal article" date="2019" name="Int. J. Syst. Evol. Microbiol.">
        <title>The Global Catalogue of Microorganisms (GCM) 10K type strain sequencing project: providing services to taxonomists for standard genome sequencing and annotation.</title>
        <authorList>
            <consortium name="The Broad Institute Genomics Platform"/>
            <consortium name="The Broad Institute Genome Sequencing Center for Infectious Disease"/>
            <person name="Wu L."/>
            <person name="Ma J."/>
        </authorList>
    </citation>
    <scope>NUCLEOTIDE SEQUENCE [LARGE SCALE GENOMIC DNA]</scope>
    <source>
        <strain evidence="10">CGMCC 1.10130</strain>
    </source>
</reference>
<accession>A0A8J2XPU7</accession>
<dbReference type="Proteomes" id="UP000619743">
    <property type="component" value="Unassembled WGS sequence"/>
</dbReference>
<dbReference type="SUPFAM" id="SSF81273">
    <property type="entry name" value="H-NS histone-like proteins"/>
    <property type="match status" value="2"/>
</dbReference>
<dbReference type="Pfam" id="PF22470">
    <property type="entry name" value="Histone_HNS_N"/>
    <property type="match status" value="1"/>
</dbReference>
<proteinExistence type="inferred from homology"/>
<dbReference type="GO" id="GO:0030527">
    <property type="term" value="F:structural constituent of chromatin"/>
    <property type="evidence" value="ECO:0007669"/>
    <property type="project" value="InterPro"/>
</dbReference>
<feature type="domain" description="DNA-binding protein H-NS-like C-terminal" evidence="8">
    <location>
        <begin position="83"/>
        <end position="130"/>
    </location>
</feature>
<gene>
    <name evidence="9" type="primary">hns</name>
    <name evidence="9" type="ORF">GCM10011369_22400</name>
</gene>
<dbReference type="PIRSF" id="PIRSF002096">
    <property type="entry name" value="HnS"/>
    <property type="match status" value="1"/>
</dbReference>
<comment type="caution">
    <text evidence="9">The sequence shown here is derived from an EMBL/GenBank/DDBJ whole genome shotgun (WGS) entry which is preliminary data.</text>
</comment>
<evidence type="ECO:0000256" key="4">
    <source>
        <dbReference type="ARBA" id="ARBA00023125"/>
    </source>
</evidence>
<dbReference type="GO" id="GO:0001217">
    <property type="term" value="F:DNA-binding transcription repressor activity"/>
    <property type="evidence" value="ECO:0007669"/>
    <property type="project" value="TreeGrafter"/>
</dbReference>
<keyword evidence="7" id="KW-0175">Coiled coil</keyword>
<dbReference type="Gene3D" id="1.10.287.1050">
    <property type="entry name" value="H-NS histone-like proteins"/>
    <property type="match status" value="1"/>
</dbReference>
<dbReference type="PANTHER" id="PTHR38097:SF2">
    <property type="entry name" value="DNA-BINDING PROTEIN STPA"/>
    <property type="match status" value="1"/>
</dbReference>
<dbReference type="SMART" id="SM00528">
    <property type="entry name" value="HNS"/>
    <property type="match status" value="1"/>
</dbReference>
<evidence type="ECO:0000256" key="2">
    <source>
        <dbReference type="ARBA" id="ARBA00010610"/>
    </source>
</evidence>
<sequence>MTNIIDILGNYRRLRAALRGESSDALVEYKEKLEALIEEVKAEEAERLEEEQERLAKIEEIKALMAENNISESDLGVIAAAPKTKRAPRPAKYKFTLADGSEATWTGQGRTPKALKAELDAGRSLEEFLI</sequence>
<organism evidence="9 10">
    <name type="scientific">Neiella marina</name>
    <dbReference type="NCBI Taxonomy" id="508461"/>
    <lineage>
        <taxon>Bacteria</taxon>
        <taxon>Pseudomonadati</taxon>
        <taxon>Pseudomonadota</taxon>
        <taxon>Gammaproteobacteria</taxon>
        <taxon>Alteromonadales</taxon>
        <taxon>Echinimonadaceae</taxon>
        <taxon>Neiella</taxon>
    </lineage>
</organism>